<organism evidence="4 5">
    <name type="scientific">Streptomyces durmitorensis</name>
    <dbReference type="NCBI Taxonomy" id="319947"/>
    <lineage>
        <taxon>Bacteria</taxon>
        <taxon>Bacillati</taxon>
        <taxon>Actinomycetota</taxon>
        <taxon>Actinomycetes</taxon>
        <taxon>Kitasatosporales</taxon>
        <taxon>Streptomycetaceae</taxon>
        <taxon>Streptomyces</taxon>
    </lineage>
</organism>
<evidence type="ECO:0000313" key="5">
    <source>
        <dbReference type="Proteomes" id="UP000829992"/>
    </source>
</evidence>
<gene>
    <name evidence="3" type="ORF">M4V62_00075</name>
    <name evidence="4" type="ORF">M4V62_43070</name>
</gene>
<feature type="signal peptide" evidence="2">
    <location>
        <begin position="1"/>
        <end position="22"/>
    </location>
</feature>
<feature type="region of interest" description="Disordered" evidence="1">
    <location>
        <begin position="22"/>
        <end position="44"/>
    </location>
</feature>
<feature type="chain" id="PRO_5045034149" description="Secreted protein" evidence="2">
    <location>
        <begin position="23"/>
        <end position="126"/>
    </location>
</feature>
<evidence type="ECO:0000313" key="3">
    <source>
        <dbReference type="EMBL" id="UQT53603.1"/>
    </source>
</evidence>
<dbReference type="EMBL" id="CP097289">
    <property type="protein sequence ID" value="UQT53603.1"/>
    <property type="molecule type" value="Genomic_DNA"/>
</dbReference>
<keyword evidence="2" id="KW-0732">Signal</keyword>
<dbReference type="Proteomes" id="UP000829992">
    <property type="component" value="Chromosome"/>
</dbReference>
<dbReference type="EMBL" id="CP097289">
    <property type="protein sequence ID" value="UQT61311.1"/>
    <property type="molecule type" value="Genomic_DNA"/>
</dbReference>
<feature type="compositionally biased region" description="Low complexity" evidence="1">
    <location>
        <begin position="22"/>
        <end position="36"/>
    </location>
</feature>
<name>A0ABY4Q853_9ACTN</name>
<evidence type="ECO:0000256" key="2">
    <source>
        <dbReference type="SAM" id="SignalP"/>
    </source>
</evidence>
<keyword evidence="5" id="KW-1185">Reference proteome</keyword>
<proteinExistence type="predicted"/>
<reference evidence="4 5" key="1">
    <citation type="submission" date="2022-05" db="EMBL/GenBank/DDBJ databases">
        <authorList>
            <person name="Zhou X."/>
            <person name="Li K."/>
            <person name="Man Y."/>
        </authorList>
    </citation>
    <scope>NUCLEOTIDE SEQUENCE [LARGE SCALE GENOMIC DNA]</scope>
    <source>
        <strain evidence="4 5">MS405</strain>
    </source>
</reference>
<evidence type="ECO:0000256" key="1">
    <source>
        <dbReference type="SAM" id="MobiDB-lite"/>
    </source>
</evidence>
<dbReference type="RefSeq" id="WP_249585101.1">
    <property type="nucleotide sequence ID" value="NZ_BAAAQL010000074.1"/>
</dbReference>
<sequence>MRTKRLVTSMTAALLLAGGVSAGTATATSSTPHGGSSVMGACPDTGNEVTVPGGKAEWDITCERGKVHVRGHVKDTRMDGKCARVKATNPRNDEKRKKSACGVGTDKSFDWNLGKGSQAKVYLYTS</sequence>
<evidence type="ECO:0008006" key="6">
    <source>
        <dbReference type="Google" id="ProtNLM"/>
    </source>
</evidence>
<protein>
    <recommendedName>
        <fullName evidence="6">Secreted protein</fullName>
    </recommendedName>
</protein>
<evidence type="ECO:0000313" key="4">
    <source>
        <dbReference type="EMBL" id="UQT61311.1"/>
    </source>
</evidence>
<accession>A0ABY4Q853</accession>